<dbReference type="SUPFAM" id="SSF81606">
    <property type="entry name" value="PP2C-like"/>
    <property type="match status" value="1"/>
</dbReference>
<evidence type="ECO:0000256" key="12">
    <source>
        <dbReference type="ARBA" id="ARBA00032964"/>
    </source>
</evidence>
<dbReference type="Pfam" id="PF00481">
    <property type="entry name" value="PP2C"/>
    <property type="match status" value="1"/>
</dbReference>
<gene>
    <name evidence="17" type="primary">TPS1</name>
    <name evidence="17" type="ORF">C6P40_003944</name>
</gene>
<evidence type="ECO:0000256" key="5">
    <source>
        <dbReference type="ARBA" id="ARBA00022676"/>
    </source>
</evidence>
<evidence type="ECO:0000256" key="4">
    <source>
        <dbReference type="ARBA" id="ARBA00019254"/>
    </source>
</evidence>
<keyword evidence="15" id="KW-0812">Transmembrane</keyword>
<evidence type="ECO:0000256" key="13">
    <source>
        <dbReference type="ARBA" id="ARBA00048039"/>
    </source>
</evidence>
<dbReference type="PROSITE" id="PS01032">
    <property type="entry name" value="PPM_1"/>
    <property type="match status" value="1"/>
</dbReference>
<name>A0A9P7BHX3_9ASCO</name>
<dbReference type="EMBL" id="PUHW01000048">
    <property type="protein sequence ID" value="KAG0690048.1"/>
    <property type="molecule type" value="Genomic_DNA"/>
</dbReference>
<dbReference type="GO" id="GO:0003825">
    <property type="term" value="F:alpha,alpha-trehalose-phosphate synthase (UDP-forming) activity"/>
    <property type="evidence" value="ECO:0007669"/>
    <property type="project" value="UniProtKB-EC"/>
</dbReference>
<evidence type="ECO:0000256" key="10">
    <source>
        <dbReference type="ARBA" id="ARBA00024331"/>
    </source>
</evidence>
<evidence type="ECO:0000256" key="1">
    <source>
        <dbReference type="ARBA" id="ARBA00006247"/>
    </source>
</evidence>
<evidence type="ECO:0000256" key="14">
    <source>
        <dbReference type="RuleBase" id="RU003465"/>
    </source>
</evidence>
<protein>
    <recommendedName>
        <fullName evidence="4">Alpha,alpha-trehalose-phosphate synthase [UDP-forming]</fullName>
        <ecNumber evidence="3">2.4.1.15</ecNumber>
    </recommendedName>
    <alternativeName>
        <fullName evidence="12">Trehalose-6-phosphate synthase</fullName>
    </alternativeName>
    <alternativeName>
        <fullName evidence="11">UDP-glucose-glucosephosphate glucosyltransferase</fullName>
    </alternativeName>
</protein>
<evidence type="ECO:0000259" key="16">
    <source>
        <dbReference type="PROSITE" id="PS51746"/>
    </source>
</evidence>
<evidence type="ECO:0000256" key="11">
    <source>
        <dbReference type="ARBA" id="ARBA00029654"/>
    </source>
</evidence>
<evidence type="ECO:0000256" key="2">
    <source>
        <dbReference type="ARBA" id="ARBA00008799"/>
    </source>
</evidence>
<reference evidence="17" key="1">
    <citation type="submission" date="2020-11" db="EMBL/GenBank/DDBJ databases">
        <title>Kefir isolates.</title>
        <authorList>
            <person name="Marcisauskas S."/>
            <person name="Kim Y."/>
            <person name="Blasche S."/>
        </authorList>
    </citation>
    <scope>NUCLEOTIDE SEQUENCE</scope>
    <source>
        <strain evidence="17">Olga-1</strain>
    </source>
</reference>
<dbReference type="PROSITE" id="PS51746">
    <property type="entry name" value="PPM_2"/>
    <property type="match status" value="1"/>
</dbReference>
<dbReference type="InterPro" id="IPR001830">
    <property type="entry name" value="Glyco_trans_20"/>
</dbReference>
<evidence type="ECO:0000313" key="18">
    <source>
        <dbReference type="Proteomes" id="UP000697127"/>
    </source>
</evidence>
<proteinExistence type="inferred from homology"/>
<dbReference type="InterPro" id="IPR000222">
    <property type="entry name" value="PP2C_BS"/>
</dbReference>
<dbReference type="InterPro" id="IPR001261">
    <property type="entry name" value="ArgE/DapE_CS"/>
</dbReference>
<accession>A0A9P7BHX3</accession>
<dbReference type="NCBIfam" id="TIGR02400">
    <property type="entry name" value="trehalose_OtsA"/>
    <property type="match status" value="1"/>
</dbReference>
<dbReference type="PROSITE" id="PS00758">
    <property type="entry name" value="ARGE_DAPE_CPG2_1"/>
    <property type="match status" value="1"/>
</dbReference>
<dbReference type="Gene3D" id="3.60.40.10">
    <property type="entry name" value="PPM-type phosphatase domain"/>
    <property type="match status" value="1"/>
</dbReference>
<evidence type="ECO:0000256" key="7">
    <source>
        <dbReference type="ARBA" id="ARBA00022723"/>
    </source>
</evidence>
<keyword evidence="9 14" id="KW-0904">Protein phosphatase</keyword>
<dbReference type="GO" id="GO:0005946">
    <property type="term" value="C:alpha,alpha-trehalose-phosphate synthase complex (UDP-forming)"/>
    <property type="evidence" value="ECO:0007669"/>
    <property type="project" value="TreeGrafter"/>
</dbReference>
<dbReference type="CDD" id="cd03788">
    <property type="entry name" value="GT20_TPS"/>
    <property type="match status" value="1"/>
</dbReference>
<keyword evidence="18" id="KW-1185">Reference proteome</keyword>
<feature type="transmembrane region" description="Helical" evidence="15">
    <location>
        <begin position="29"/>
        <end position="46"/>
    </location>
</feature>
<dbReference type="FunFam" id="3.40.50.2000:FF:000007">
    <property type="entry name" value="Trehalose-6-phosphate synthase"/>
    <property type="match status" value="1"/>
</dbReference>
<comment type="pathway">
    <text evidence="10">Carbohydrate biosynthesis.</text>
</comment>
<dbReference type="InterPro" id="IPR036457">
    <property type="entry name" value="PPM-type-like_dom_sf"/>
</dbReference>
<dbReference type="OrthoDB" id="755951at2759"/>
<dbReference type="Gene3D" id="3.40.630.10">
    <property type="entry name" value="Zn peptidases"/>
    <property type="match status" value="1"/>
</dbReference>
<evidence type="ECO:0000256" key="15">
    <source>
        <dbReference type="SAM" id="Phobius"/>
    </source>
</evidence>
<dbReference type="InterPro" id="IPR001932">
    <property type="entry name" value="PPM-type_phosphatase-like_dom"/>
</dbReference>
<dbReference type="GO" id="GO:0004805">
    <property type="term" value="F:trehalose-phosphatase activity"/>
    <property type="evidence" value="ECO:0007669"/>
    <property type="project" value="TreeGrafter"/>
</dbReference>
<dbReference type="PROSITE" id="PS00759">
    <property type="entry name" value="ARGE_DAPE_CPG2_2"/>
    <property type="match status" value="1"/>
</dbReference>
<evidence type="ECO:0000256" key="3">
    <source>
        <dbReference type="ARBA" id="ARBA00012538"/>
    </source>
</evidence>
<dbReference type="Pfam" id="PF01546">
    <property type="entry name" value="Peptidase_M20"/>
    <property type="match status" value="1"/>
</dbReference>
<dbReference type="Pfam" id="PF00982">
    <property type="entry name" value="Glyco_transf_20"/>
    <property type="match status" value="1"/>
</dbReference>
<dbReference type="CDD" id="cd00143">
    <property type="entry name" value="PP2Cc"/>
    <property type="match status" value="1"/>
</dbReference>
<dbReference type="Proteomes" id="UP000697127">
    <property type="component" value="Unassembled WGS sequence"/>
</dbReference>
<evidence type="ECO:0000313" key="17">
    <source>
        <dbReference type="EMBL" id="KAG0690048.1"/>
    </source>
</evidence>
<comment type="similarity">
    <text evidence="1">Belongs to the peptidase M20A family.</text>
</comment>
<feature type="domain" description="PPM-type phosphatase" evidence="16">
    <location>
        <begin position="1043"/>
        <end position="1340"/>
    </location>
</feature>
<evidence type="ECO:0000256" key="9">
    <source>
        <dbReference type="ARBA" id="ARBA00022912"/>
    </source>
</evidence>
<comment type="catalytic activity">
    <reaction evidence="13">
        <text>D-glucose 6-phosphate + UDP-alpha-D-glucose = alpha,alpha-trehalose 6-phosphate + UDP + H(+)</text>
        <dbReference type="Rhea" id="RHEA:18889"/>
        <dbReference type="ChEBI" id="CHEBI:15378"/>
        <dbReference type="ChEBI" id="CHEBI:58223"/>
        <dbReference type="ChEBI" id="CHEBI:58429"/>
        <dbReference type="ChEBI" id="CHEBI:58885"/>
        <dbReference type="ChEBI" id="CHEBI:61548"/>
        <dbReference type="EC" id="2.4.1.15"/>
    </reaction>
</comment>
<dbReference type="GO" id="GO:0034605">
    <property type="term" value="P:cellular response to heat"/>
    <property type="evidence" value="ECO:0007669"/>
    <property type="project" value="TreeGrafter"/>
</dbReference>
<evidence type="ECO:0000256" key="6">
    <source>
        <dbReference type="ARBA" id="ARBA00022679"/>
    </source>
</evidence>
<dbReference type="SUPFAM" id="SSF53187">
    <property type="entry name" value="Zn-dependent exopeptidases"/>
    <property type="match status" value="1"/>
</dbReference>
<dbReference type="GO" id="GO:0004721">
    <property type="term" value="F:phosphoprotein phosphatase activity"/>
    <property type="evidence" value="ECO:0007669"/>
    <property type="project" value="UniProtKB-KW"/>
</dbReference>
<evidence type="ECO:0000256" key="8">
    <source>
        <dbReference type="ARBA" id="ARBA00022801"/>
    </source>
</evidence>
<comment type="caution">
    <text evidence="17">The sequence shown here is derived from an EMBL/GenBank/DDBJ whole genome shotgun (WGS) entry which is preliminary data.</text>
</comment>
<dbReference type="GO" id="GO:0005829">
    <property type="term" value="C:cytosol"/>
    <property type="evidence" value="ECO:0007669"/>
    <property type="project" value="TreeGrafter"/>
</dbReference>
<dbReference type="SUPFAM" id="SSF53756">
    <property type="entry name" value="UDP-Glycosyltransferase/glycogen phosphorylase"/>
    <property type="match status" value="1"/>
</dbReference>
<keyword evidence="15" id="KW-1133">Transmembrane helix</keyword>
<keyword evidence="8 14" id="KW-0378">Hydrolase</keyword>
<dbReference type="PANTHER" id="PTHR10788">
    <property type="entry name" value="TREHALOSE-6-PHOSPHATE SYNTHASE"/>
    <property type="match status" value="1"/>
</dbReference>
<keyword evidence="7" id="KW-0479">Metal-binding</keyword>
<sequence length="1368" mass="155050">MTYHDTRYIQLEDDSNNSKKTRFFTVKKLVFVVFSALLISFFNPYGSFKLLSEDKDVFNDSKPLCPIPSKIPIKEHDTVQHILTDKDYQKGVIERFSHSLQIPTFVYDETKDYSKMEKFHEFLEESYPLTYKTAEVSKVNTYGLVFYFKGSNPDLKPIMLAAHMDTVPIGDPSDWKEDPFSGRFDGEKFHGRGASDCKNLLIGLMEASEKLIADGKTKFERGVILSFGFDEEKSGWDGAYHIGQFLEEKFGANSIESIIDEGPVMFIDILGDYYSMIINGEKGYSDIKAEINTPGGHSSNPRDHTSIGMLSNFLTAYEDDMFKPLLVPENPMMEFFECAAEQGHLPKPLADAALKARTDDKSRQTVVDFASNSDLVKYNFKTSQAIDIIEGGDKANSLPRNVAAVINHRIVYGNDWDTIWEKATKHGKETASKYGIGLTVNGKEIFPSTPNGSMNITYFDEPLKPAKVSSTKSEFYNTFTGLIKSFYEDEVFPEKFDGKKKFIIAPSIMTGNTDTRHYWNLTDNIFRVQPGSVNIFAANIHVLVVSNRIPVTISENERSIDEIDEGNNGNSYSYKMSSGGLVTALQGLKTSFQWFGWPGMSVSNETDKLKIENDLKEKFNCYPVWLSEEIADLHYNGFSNSILWPLFHYHPGEMNFDEIAWAAYIEANKLFTEEIFKKIENDDDIVWIHDYHLMLVPTMLREKLENNGFHNVKLGFFLHTPFPSSEIYRILPVRAEILQGVLGCDLIGFHTYDYARHFLSSVERILKLPTSPQGIRYNGRDISVGAYPIGIDVDKFLNGIKDEPVQKRIKQLKEKFGDDCKLIVGVDRLDYIKGVPQKLHAFEIFLETHPEFVGKVILIQVAVPSRGDVEEYQNLRANVNELIGRINGRFGTIEFVPIHFLHKSVSFPELISLYAVSDVCLVSSTRDGMNLVSYEYIACQQENKGTLILSEFAGAAQSLNGAVIVNPWNTEELSEAIYEGLTMKMQGYRFQMEDAYCDLDDIITISLNSENSETSGNVDRYKTAHSLTSVSSANTSLSMNTNTTTTSDDSINTHNYNQNSNTINKSIKCNIYGVFDGHGGTSTSKYVSEILPFIIKRRLSEDINKLPLEKKLKLLDPENRETLQLIDFSKILKDCFMKTDSKFYYDPNNNSGSTAVVVIIFKDYIITANSGDSRSILSRNGYTKNLSFDHKPKNLGELMRIHSDGGYVSQNRVNSILALSRAFGDFNFKLHNSNNHGRFHLSRNNKRIGLTPPEEFQVTVEPDLLYQRLDMVNDEFLVIACDGIWDCYKSDDLIELIRHQLSLGKKLTEINEIVLDNCIGMANTITGIGFDNMTIIIVALHRDLANLDLWYSKMKNKVLDEKFVRLGH</sequence>
<comment type="similarity">
    <text evidence="2">Belongs to the glycosyltransferase 20 family.</text>
</comment>
<dbReference type="InterPro" id="IPR002933">
    <property type="entry name" value="Peptidase_M20"/>
</dbReference>
<dbReference type="EC" id="2.4.1.15" evidence="3"/>
<comment type="similarity">
    <text evidence="14">Belongs to the PP2C family.</text>
</comment>
<dbReference type="SMART" id="SM00332">
    <property type="entry name" value="PP2Cc"/>
    <property type="match status" value="1"/>
</dbReference>
<dbReference type="InterPro" id="IPR012766">
    <property type="entry name" value="Trehalose_OtsA"/>
</dbReference>
<keyword evidence="15" id="KW-0472">Membrane</keyword>
<organism evidence="17 18">
    <name type="scientific">Pichia californica</name>
    <dbReference type="NCBI Taxonomy" id="460514"/>
    <lineage>
        <taxon>Eukaryota</taxon>
        <taxon>Fungi</taxon>
        <taxon>Dikarya</taxon>
        <taxon>Ascomycota</taxon>
        <taxon>Saccharomycotina</taxon>
        <taxon>Pichiomycetes</taxon>
        <taxon>Pichiales</taxon>
        <taxon>Pichiaceae</taxon>
        <taxon>Pichia</taxon>
    </lineage>
</organism>
<dbReference type="GO" id="GO:0046872">
    <property type="term" value="F:metal ion binding"/>
    <property type="evidence" value="ECO:0007669"/>
    <property type="project" value="UniProtKB-KW"/>
</dbReference>
<dbReference type="GO" id="GO:0005992">
    <property type="term" value="P:trehalose biosynthetic process"/>
    <property type="evidence" value="ECO:0007669"/>
    <property type="project" value="InterPro"/>
</dbReference>
<dbReference type="PANTHER" id="PTHR10788:SF106">
    <property type="entry name" value="BCDNA.GH08860"/>
    <property type="match status" value="1"/>
</dbReference>
<dbReference type="Gene3D" id="3.40.50.2000">
    <property type="entry name" value="Glycogen Phosphorylase B"/>
    <property type="match status" value="2"/>
</dbReference>
<dbReference type="FunFam" id="3.40.50.2000:FF:000035">
    <property type="entry name" value="Trehalose-6-phosphate synthase"/>
    <property type="match status" value="1"/>
</dbReference>
<keyword evidence="6" id="KW-0808">Transferase</keyword>
<keyword evidence="5" id="KW-0328">Glycosyltransferase</keyword>